<dbReference type="InterPro" id="IPR006145">
    <property type="entry name" value="PsdUridine_synth_RsuA/RluA"/>
</dbReference>
<dbReference type="Gene3D" id="3.30.2350.10">
    <property type="entry name" value="Pseudouridine synthase"/>
    <property type="match status" value="1"/>
</dbReference>
<dbReference type="NCBIfam" id="TIGR00005">
    <property type="entry name" value="rluA_subfam"/>
    <property type="match status" value="1"/>
</dbReference>
<dbReference type="Pfam" id="PF00849">
    <property type="entry name" value="PseudoU_synth_2"/>
    <property type="match status" value="1"/>
</dbReference>
<evidence type="ECO:0000256" key="1">
    <source>
        <dbReference type="ARBA" id="ARBA00000073"/>
    </source>
</evidence>
<dbReference type="EC" id="5.4.99.-" evidence="5"/>
<dbReference type="SMART" id="SM00363">
    <property type="entry name" value="S4"/>
    <property type="match status" value="1"/>
</dbReference>
<dbReference type="PANTHER" id="PTHR21600:SF44">
    <property type="entry name" value="RIBOSOMAL LARGE SUBUNIT PSEUDOURIDINE SYNTHASE D"/>
    <property type="match status" value="1"/>
</dbReference>
<dbReference type="EMBL" id="CP104778">
    <property type="protein sequence ID" value="WPC20716.1"/>
    <property type="molecule type" value="Genomic_DNA"/>
</dbReference>
<comment type="similarity">
    <text evidence="2 5">Belongs to the pseudouridine synthase RluA family.</text>
</comment>
<protein>
    <recommendedName>
        <fullName evidence="5">Pseudouridine synthase</fullName>
        <ecNumber evidence="5">5.4.99.-</ecNumber>
    </recommendedName>
</protein>
<dbReference type="CDD" id="cd00165">
    <property type="entry name" value="S4"/>
    <property type="match status" value="1"/>
</dbReference>
<keyword evidence="8" id="KW-1185">Reference proteome</keyword>
<dbReference type="Proteomes" id="UP001302696">
    <property type="component" value="Chromosome"/>
</dbReference>
<dbReference type="PROSITE" id="PS01129">
    <property type="entry name" value="PSI_RLU"/>
    <property type="match status" value="1"/>
</dbReference>
<dbReference type="CDD" id="cd02869">
    <property type="entry name" value="PseudoU_synth_RluA_like"/>
    <property type="match status" value="1"/>
</dbReference>
<dbReference type="InterPro" id="IPR020103">
    <property type="entry name" value="PsdUridine_synth_cat_dom_sf"/>
</dbReference>
<dbReference type="PANTHER" id="PTHR21600">
    <property type="entry name" value="MITOCHONDRIAL RNA PSEUDOURIDINE SYNTHASE"/>
    <property type="match status" value="1"/>
</dbReference>
<dbReference type="SUPFAM" id="SSF55174">
    <property type="entry name" value="Alpha-L RNA-binding motif"/>
    <property type="match status" value="1"/>
</dbReference>
<evidence type="ECO:0000256" key="5">
    <source>
        <dbReference type="RuleBase" id="RU362028"/>
    </source>
</evidence>
<evidence type="ECO:0000256" key="2">
    <source>
        <dbReference type="ARBA" id="ARBA00010876"/>
    </source>
</evidence>
<keyword evidence="3 5" id="KW-0413">Isomerase</keyword>
<dbReference type="InterPro" id="IPR050188">
    <property type="entry name" value="RluA_PseudoU_synthase"/>
</dbReference>
<sequence>MLTHELTIQDQQGRIDKVLAEAFPDLTRSHIQSLIKEERILVNGESVKNKYQVKSGDRIEVQDLETQPIALEPEDIPLDIVYEDEDVIVVNKPQGMVVHPAAGHPNHTLVNALLFHSPLATINGEFRPGIVHRIDKDTSGLLMVAKNDHAQQSLSAQLKAKTNTRLYIALVHGNIKEDEGKIDAPIGRSPKDRKKQAIVADGRPAVTHFKVLKRYGEYTLIQCQLETGRTHQIRVHLKYIGHPVAGDPLYGPRKTLKGKGQFLHASVLGFRQPTTNKYLEFEAPLPAIFKKTLERLDTQTEHG</sequence>
<comment type="catalytic activity">
    <reaction evidence="1 5">
        <text>a uridine in RNA = a pseudouridine in RNA</text>
        <dbReference type="Rhea" id="RHEA:48348"/>
        <dbReference type="Rhea" id="RHEA-COMP:12068"/>
        <dbReference type="Rhea" id="RHEA-COMP:12069"/>
        <dbReference type="ChEBI" id="CHEBI:65314"/>
        <dbReference type="ChEBI" id="CHEBI:65315"/>
    </reaction>
</comment>
<dbReference type="InterPro" id="IPR006224">
    <property type="entry name" value="PsdUridine_synth_RluA-like_CS"/>
</dbReference>
<dbReference type="SUPFAM" id="SSF55120">
    <property type="entry name" value="Pseudouridine synthase"/>
    <property type="match status" value="1"/>
</dbReference>
<dbReference type="InterPro" id="IPR036986">
    <property type="entry name" value="S4_RNA-bd_sf"/>
</dbReference>
<accession>A0ABZ0Q1C2</accession>
<dbReference type="InterPro" id="IPR006225">
    <property type="entry name" value="PsdUridine_synth_RluC/D"/>
</dbReference>
<evidence type="ECO:0000313" key="7">
    <source>
        <dbReference type="EMBL" id="WPC20716.1"/>
    </source>
</evidence>
<dbReference type="Gene3D" id="3.10.290.10">
    <property type="entry name" value="RNA-binding S4 domain"/>
    <property type="match status" value="1"/>
</dbReference>
<evidence type="ECO:0000256" key="3">
    <source>
        <dbReference type="ARBA" id="ARBA00023235"/>
    </source>
</evidence>
<feature type="domain" description="RNA-binding S4" evidence="6">
    <location>
        <begin position="13"/>
        <end position="77"/>
    </location>
</feature>
<dbReference type="Pfam" id="PF01479">
    <property type="entry name" value="S4"/>
    <property type="match status" value="1"/>
</dbReference>
<proteinExistence type="inferred from homology"/>
<reference evidence="8" key="1">
    <citation type="submission" date="2024-06" db="EMBL/GenBank/DDBJ databases">
        <authorList>
            <person name="Chang H.C."/>
            <person name="Mun S.Y."/>
        </authorList>
    </citation>
    <scope>NUCLEOTIDE SEQUENCE [LARGE SCALE GENOMIC DNA]</scope>
    <source>
        <strain evidence="8">KT1</strain>
    </source>
</reference>
<comment type="function">
    <text evidence="5">Responsible for synthesis of pseudouridine from uracil.</text>
</comment>
<evidence type="ECO:0000313" key="8">
    <source>
        <dbReference type="Proteomes" id="UP001302696"/>
    </source>
</evidence>
<organism evidence="7 8">
    <name type="scientific">Pediococcus inopinatus</name>
    <dbReference type="NCBI Taxonomy" id="114090"/>
    <lineage>
        <taxon>Bacteria</taxon>
        <taxon>Bacillati</taxon>
        <taxon>Bacillota</taxon>
        <taxon>Bacilli</taxon>
        <taxon>Lactobacillales</taxon>
        <taxon>Lactobacillaceae</taxon>
        <taxon>Pediococcus</taxon>
    </lineage>
</organism>
<evidence type="ECO:0000259" key="6">
    <source>
        <dbReference type="SMART" id="SM00363"/>
    </source>
</evidence>
<evidence type="ECO:0000256" key="4">
    <source>
        <dbReference type="PROSITE-ProRule" id="PRU00182"/>
    </source>
</evidence>
<dbReference type="InterPro" id="IPR002942">
    <property type="entry name" value="S4_RNA-bd"/>
</dbReference>
<dbReference type="RefSeq" id="WP_057772990.1">
    <property type="nucleotide sequence ID" value="NZ_BBIM01000028.1"/>
</dbReference>
<keyword evidence="4" id="KW-0694">RNA-binding</keyword>
<gene>
    <name evidence="7" type="ORF">N6G96_05270</name>
</gene>
<name>A0ABZ0Q1C2_9LACO</name>
<dbReference type="PROSITE" id="PS50889">
    <property type="entry name" value="S4"/>
    <property type="match status" value="1"/>
</dbReference>